<evidence type="ECO:0000256" key="5">
    <source>
        <dbReference type="ARBA" id="ARBA00022801"/>
    </source>
</evidence>
<evidence type="ECO:0000259" key="9">
    <source>
        <dbReference type="Pfam" id="PF00962"/>
    </source>
</evidence>
<dbReference type="GO" id="GO:0046103">
    <property type="term" value="P:inosine biosynthetic process"/>
    <property type="evidence" value="ECO:0007669"/>
    <property type="project" value="TreeGrafter"/>
</dbReference>
<dbReference type="Ensembl" id="ENSGACT00000013015.1">
    <property type="protein sequence ID" value="ENSGACP00000012990.1"/>
    <property type="gene ID" value="ENSGACG00000009803.1"/>
</dbReference>
<dbReference type="Bgee" id="ENSGACG00000009803">
    <property type="expression patterns" value="Expressed in intestinal epithelial cell and 13 other cell types or tissues"/>
</dbReference>
<dbReference type="GO" id="GO:0046872">
    <property type="term" value="F:metal ion binding"/>
    <property type="evidence" value="ECO:0007669"/>
    <property type="project" value="UniProtKB-KW"/>
</dbReference>
<evidence type="ECO:0000313" key="10">
    <source>
        <dbReference type="Ensembl" id="ENSGACP00000012990.1"/>
    </source>
</evidence>
<dbReference type="FunFam" id="3.20.20.140:FF:000033">
    <property type="entry name" value="Adenosine deaminase-like protein"/>
    <property type="match status" value="1"/>
</dbReference>
<dbReference type="InterPro" id="IPR001365">
    <property type="entry name" value="A_deaminase_dom"/>
</dbReference>
<feature type="domain" description="Adenosine deaminase" evidence="9">
    <location>
        <begin position="13"/>
        <end position="338"/>
    </location>
</feature>
<keyword evidence="4" id="KW-0479">Metal-binding</keyword>
<protein>
    <submittedName>
        <fullName evidence="10">Adenosine deaminase-like</fullName>
    </submittedName>
</protein>
<evidence type="ECO:0000256" key="4">
    <source>
        <dbReference type="ARBA" id="ARBA00022723"/>
    </source>
</evidence>
<dbReference type="GO" id="GO:0004000">
    <property type="term" value="F:adenosine deaminase activity"/>
    <property type="evidence" value="ECO:0007669"/>
    <property type="project" value="TreeGrafter"/>
</dbReference>
<accession>G3P5W7</accession>
<keyword evidence="7" id="KW-0546">Nucleotide metabolism</keyword>
<comment type="subunit">
    <text evidence="3">Monomer.</text>
</comment>
<evidence type="ECO:0000256" key="2">
    <source>
        <dbReference type="ARBA" id="ARBA00006676"/>
    </source>
</evidence>
<keyword evidence="6" id="KW-0862">Zinc</keyword>
<evidence type="ECO:0000256" key="6">
    <source>
        <dbReference type="ARBA" id="ARBA00022833"/>
    </source>
</evidence>
<evidence type="ECO:0000256" key="3">
    <source>
        <dbReference type="ARBA" id="ARBA00011245"/>
    </source>
</evidence>
<keyword evidence="5" id="KW-0378">Hydrolase</keyword>
<comment type="similarity">
    <text evidence="2">Belongs to the metallo-dependent hydrolases superfamily. Adenosine and AMP deaminases family.</text>
</comment>
<comment type="catalytic activity">
    <reaction evidence="8">
        <text>N(6)-methyl-AMP + H2O + H(+) = IMP + methylamine</text>
        <dbReference type="Rhea" id="RHEA:16001"/>
        <dbReference type="ChEBI" id="CHEBI:15377"/>
        <dbReference type="ChEBI" id="CHEBI:15378"/>
        <dbReference type="ChEBI" id="CHEBI:58053"/>
        <dbReference type="ChEBI" id="CHEBI:59338"/>
        <dbReference type="ChEBI" id="CHEBI:144842"/>
    </reaction>
    <physiologicalReaction direction="left-to-right" evidence="8">
        <dbReference type="Rhea" id="RHEA:16002"/>
    </physiologicalReaction>
</comment>
<sequence length="351" mass="39385">MENEADAFYRELPKVELHAHLNGSVSVNTIEKLISRKPHLNIEHGMTAIGKGQRRTLDECFQVFKVIHQLVDSEEDILMVATDVIREFAADGVKYLELRSTPREEKRIGLTKKGYIESVIKAIKNCKSEGLDIDVRFLVAIDRRNGTEVAMETVKLAEEFMQSTDGLVLGLDLSGDPTVGHGKDLLPALLRAKNCGLKLSLHLSEVPSQQEESNLLLSLPPDRIGHGTFLHPEMGGSQSLVDQVVTNNIPLELCLTSNVKGQTVPCYSKHHFQYWYQMGHPSIICTDDKGVFSTNLSQEYQLTATTFGLSHEAIWKLSQQAIDWIFAPDAVKQQLKQKWEAMKPQVFNHTI</sequence>
<dbReference type="PANTHER" id="PTHR11409:SF42">
    <property type="entry name" value="ADENOSINE DEAMINASE-LIKE PROTEIN"/>
    <property type="match status" value="1"/>
</dbReference>
<dbReference type="PANTHER" id="PTHR11409">
    <property type="entry name" value="ADENOSINE DEAMINASE"/>
    <property type="match status" value="1"/>
</dbReference>
<evidence type="ECO:0000256" key="7">
    <source>
        <dbReference type="ARBA" id="ARBA00023080"/>
    </source>
</evidence>
<dbReference type="InterPro" id="IPR006330">
    <property type="entry name" value="Ado/ade_deaminase"/>
</dbReference>
<proteinExistence type="inferred from homology"/>
<dbReference type="SUPFAM" id="SSF51556">
    <property type="entry name" value="Metallo-dependent hydrolases"/>
    <property type="match status" value="1"/>
</dbReference>
<dbReference type="Pfam" id="PF00962">
    <property type="entry name" value="A_deaminase"/>
    <property type="match status" value="1"/>
</dbReference>
<name>G3P5W7_GASAC</name>
<dbReference type="InterPro" id="IPR032466">
    <property type="entry name" value="Metal_Hydrolase"/>
</dbReference>
<comment type="cofactor">
    <cofactor evidence="1">
        <name>Zn(2+)</name>
        <dbReference type="ChEBI" id="CHEBI:29105"/>
    </cofactor>
</comment>
<dbReference type="Gene3D" id="3.20.20.140">
    <property type="entry name" value="Metal-dependent hydrolases"/>
    <property type="match status" value="1"/>
</dbReference>
<evidence type="ECO:0000256" key="1">
    <source>
        <dbReference type="ARBA" id="ARBA00001947"/>
    </source>
</evidence>
<dbReference type="GO" id="GO:0006154">
    <property type="term" value="P:adenosine catabolic process"/>
    <property type="evidence" value="ECO:0007669"/>
    <property type="project" value="TreeGrafter"/>
</dbReference>
<reference evidence="10" key="1">
    <citation type="submission" date="2006-01" db="EMBL/GenBank/DDBJ databases">
        <authorList>
            <person name="Lindblad-Toh K."/>
            <person name="Mauceli E."/>
            <person name="Grabherr M."/>
            <person name="Chang J.L."/>
            <person name="Lander E.S."/>
        </authorList>
    </citation>
    <scope>NUCLEOTIDE SEQUENCE [LARGE SCALE GENOMIC DNA]</scope>
</reference>
<dbReference type="GO" id="GO:0009117">
    <property type="term" value="P:nucleotide metabolic process"/>
    <property type="evidence" value="ECO:0007669"/>
    <property type="project" value="UniProtKB-KW"/>
</dbReference>
<organism evidence="10">
    <name type="scientific">Gasterosteus aculeatus</name>
    <name type="common">Three-spined stickleback</name>
    <dbReference type="NCBI Taxonomy" id="69293"/>
    <lineage>
        <taxon>Eukaryota</taxon>
        <taxon>Metazoa</taxon>
        <taxon>Chordata</taxon>
        <taxon>Craniata</taxon>
        <taxon>Vertebrata</taxon>
        <taxon>Euteleostomi</taxon>
        <taxon>Actinopterygii</taxon>
        <taxon>Neopterygii</taxon>
        <taxon>Teleostei</taxon>
        <taxon>Neoteleostei</taxon>
        <taxon>Acanthomorphata</taxon>
        <taxon>Eupercaria</taxon>
        <taxon>Perciformes</taxon>
        <taxon>Cottioidei</taxon>
        <taxon>Gasterosteales</taxon>
        <taxon>Gasterosteidae</taxon>
        <taxon>Gasterosteus</taxon>
    </lineage>
</organism>
<dbReference type="AlphaFoldDB" id="G3P5W7"/>
<reference evidence="10" key="2">
    <citation type="submission" date="2024-04" db="UniProtKB">
        <authorList>
            <consortium name="Ensembl"/>
        </authorList>
    </citation>
    <scope>IDENTIFICATION</scope>
</reference>
<dbReference type="CDD" id="cd00443">
    <property type="entry name" value="ADA_AMPD"/>
    <property type="match status" value="1"/>
</dbReference>
<evidence type="ECO:0000256" key="8">
    <source>
        <dbReference type="ARBA" id="ARBA00048787"/>
    </source>
</evidence>